<dbReference type="InterPro" id="IPR003439">
    <property type="entry name" value="ABC_transporter-like_ATP-bd"/>
</dbReference>
<evidence type="ECO:0000256" key="5">
    <source>
        <dbReference type="ARBA" id="ARBA00022840"/>
    </source>
</evidence>
<evidence type="ECO:0000313" key="9">
    <source>
        <dbReference type="EMBL" id="GJD65271.1"/>
    </source>
</evidence>
<evidence type="ECO:0000256" key="7">
    <source>
        <dbReference type="ARBA" id="ARBA00023136"/>
    </source>
</evidence>
<evidence type="ECO:0000256" key="4">
    <source>
        <dbReference type="ARBA" id="ARBA00022741"/>
    </source>
</evidence>
<keyword evidence="10" id="KW-1185">Reference proteome</keyword>
<evidence type="ECO:0000313" key="10">
    <source>
        <dbReference type="Proteomes" id="UP001055286"/>
    </source>
</evidence>
<proteinExistence type="inferred from homology"/>
<dbReference type="Gene3D" id="3.40.50.300">
    <property type="entry name" value="P-loop containing nucleotide triphosphate hydrolases"/>
    <property type="match status" value="1"/>
</dbReference>
<reference evidence="9" key="2">
    <citation type="submission" date="2021-08" db="EMBL/GenBank/DDBJ databases">
        <authorList>
            <person name="Tani A."/>
            <person name="Ola A."/>
            <person name="Ogura Y."/>
            <person name="Katsura K."/>
            <person name="Hayashi T."/>
        </authorList>
    </citation>
    <scope>NUCLEOTIDE SEQUENCE</scope>
    <source>
        <strain evidence="9">JCM 32048</strain>
    </source>
</reference>
<dbReference type="PANTHER" id="PTHR42788:SF17">
    <property type="entry name" value="ALIPHATIC SULFONATES IMPORT ATP-BINDING PROTEIN SSUB"/>
    <property type="match status" value="1"/>
</dbReference>
<keyword evidence="5 9" id="KW-0067">ATP-binding</keyword>
<sequence length="231" mass="24979">MSAAVTVRGLRRRYGERVVIEGLDLRIELGEFVAMLGESGCGKTTLLRALAGLDPVDAGRIDGPAQPAVVFQEHRLLPWAPLWQNVALGIETPQARDQAVAALREVGLSGRETDWPRNLSGGQAQRVALARALVREPRLLLLDEPFAALDALTRIKMHDLIKDLVARHRPGVLLVTHDVDEAIAIADRILVMRGGRIAASYDVQAETAAGPAPLRGKLLGELGVTRHDRAA</sequence>
<dbReference type="AlphaFoldDB" id="A0AA37HGT7"/>
<dbReference type="Pfam" id="PF00005">
    <property type="entry name" value="ABC_tran"/>
    <property type="match status" value="1"/>
</dbReference>
<dbReference type="InterPro" id="IPR003593">
    <property type="entry name" value="AAA+_ATPase"/>
</dbReference>
<accession>A0AA37HGT7</accession>
<keyword evidence="6" id="KW-1278">Translocase</keyword>
<dbReference type="GO" id="GO:0016887">
    <property type="term" value="F:ATP hydrolysis activity"/>
    <property type="evidence" value="ECO:0007669"/>
    <property type="project" value="InterPro"/>
</dbReference>
<dbReference type="PANTHER" id="PTHR42788">
    <property type="entry name" value="TAURINE IMPORT ATP-BINDING PROTEIN-RELATED"/>
    <property type="match status" value="1"/>
</dbReference>
<dbReference type="PROSITE" id="PS50893">
    <property type="entry name" value="ABC_TRANSPORTER_2"/>
    <property type="match status" value="1"/>
</dbReference>
<evidence type="ECO:0000256" key="3">
    <source>
        <dbReference type="ARBA" id="ARBA00022475"/>
    </source>
</evidence>
<comment type="caution">
    <text evidence="9">The sequence shown here is derived from an EMBL/GenBank/DDBJ whole genome shotgun (WGS) entry which is preliminary data.</text>
</comment>
<protein>
    <submittedName>
        <fullName evidence="9">Aliphatic sulfonates import ATP-binding protein SsuB</fullName>
    </submittedName>
</protein>
<evidence type="ECO:0000259" key="8">
    <source>
        <dbReference type="PROSITE" id="PS50893"/>
    </source>
</evidence>
<comment type="similarity">
    <text evidence="1">Belongs to the ABC transporter superfamily.</text>
</comment>
<evidence type="ECO:0000256" key="2">
    <source>
        <dbReference type="ARBA" id="ARBA00022448"/>
    </source>
</evidence>
<keyword evidence="3" id="KW-1003">Cell membrane</keyword>
<dbReference type="InterPro" id="IPR050166">
    <property type="entry name" value="ABC_transporter_ATP-bind"/>
</dbReference>
<dbReference type="GO" id="GO:0005524">
    <property type="term" value="F:ATP binding"/>
    <property type="evidence" value="ECO:0007669"/>
    <property type="project" value="UniProtKB-KW"/>
</dbReference>
<dbReference type="SUPFAM" id="SSF52540">
    <property type="entry name" value="P-loop containing nucleoside triphosphate hydrolases"/>
    <property type="match status" value="1"/>
</dbReference>
<dbReference type="InterPro" id="IPR027417">
    <property type="entry name" value="P-loop_NTPase"/>
</dbReference>
<keyword evidence="7" id="KW-0472">Membrane</keyword>
<keyword evidence="2" id="KW-0813">Transport</keyword>
<evidence type="ECO:0000256" key="6">
    <source>
        <dbReference type="ARBA" id="ARBA00022967"/>
    </source>
</evidence>
<dbReference type="SMART" id="SM00382">
    <property type="entry name" value="AAA"/>
    <property type="match status" value="1"/>
</dbReference>
<dbReference type="PROSITE" id="PS00211">
    <property type="entry name" value="ABC_TRANSPORTER_1"/>
    <property type="match status" value="1"/>
</dbReference>
<reference evidence="9" key="1">
    <citation type="journal article" date="2016" name="Front. Microbiol.">
        <title>Genome Sequence of the Piezophilic, Mesophilic Sulfate-Reducing Bacterium Desulfovibrio indicus J2T.</title>
        <authorList>
            <person name="Cao J."/>
            <person name="Maignien L."/>
            <person name="Shao Z."/>
            <person name="Alain K."/>
            <person name="Jebbar M."/>
        </authorList>
    </citation>
    <scope>NUCLEOTIDE SEQUENCE</scope>
    <source>
        <strain evidence="9">JCM 32048</strain>
    </source>
</reference>
<dbReference type="InterPro" id="IPR017871">
    <property type="entry name" value="ABC_transporter-like_CS"/>
</dbReference>
<feature type="domain" description="ABC transporter" evidence="8">
    <location>
        <begin position="5"/>
        <end position="219"/>
    </location>
</feature>
<name>A0AA37HGT7_9HYPH</name>
<dbReference type="RefSeq" id="WP_099900199.1">
    <property type="nucleotide sequence ID" value="NZ_BPQJ01000037.1"/>
</dbReference>
<dbReference type="Proteomes" id="UP001055286">
    <property type="component" value="Unassembled WGS sequence"/>
</dbReference>
<keyword evidence="4" id="KW-0547">Nucleotide-binding</keyword>
<gene>
    <name evidence="9" type="primary">ssuB_5</name>
    <name evidence="9" type="ORF">MPEAHAMD_5459</name>
</gene>
<organism evidence="9 10">
    <name type="scientific">Methylobacterium frigidaeris</name>
    <dbReference type="NCBI Taxonomy" id="2038277"/>
    <lineage>
        <taxon>Bacteria</taxon>
        <taxon>Pseudomonadati</taxon>
        <taxon>Pseudomonadota</taxon>
        <taxon>Alphaproteobacteria</taxon>
        <taxon>Hyphomicrobiales</taxon>
        <taxon>Methylobacteriaceae</taxon>
        <taxon>Methylobacterium</taxon>
    </lineage>
</organism>
<dbReference type="EMBL" id="BPQJ01000037">
    <property type="protein sequence ID" value="GJD65271.1"/>
    <property type="molecule type" value="Genomic_DNA"/>
</dbReference>
<evidence type="ECO:0000256" key="1">
    <source>
        <dbReference type="ARBA" id="ARBA00005417"/>
    </source>
</evidence>